<sequence length="333" mass="35113">MRLSTLCFSGLIGAAASKCVVRPCSGKCIRAMSDAVEIGEAFCSSYLSLEPATVTITDVSTATSIQTNVETILSVETVTVSTITSNAPTVTVFEKRQEASASVDPTEHILSQCSSDSSRLSSACSCLLTATSTLTVYESSTTTEVSQTTIVSALTSTTEVTAVAEATPTATVTQPIINGDFERYLQSGTILPWVSAGFPTGGSLDVISPLSVCSSDGYCPGGSVIIRAYPPKVANSYFAISQPSFTAKASATYDISVLVRCLNYDTTSGVEVWYKGVKAGYYNCPNGNFNKRTGIQITTDETGVGELEMRFVNGGGLPYLYYYADDFRATVVG</sequence>
<keyword evidence="1" id="KW-0732">Signal</keyword>
<gene>
    <name evidence="2" type="ORF">B0T16DRAFT_427662</name>
</gene>
<evidence type="ECO:0000313" key="2">
    <source>
        <dbReference type="EMBL" id="KAK0648624.1"/>
    </source>
</evidence>
<dbReference type="AlphaFoldDB" id="A0AA39YAA3"/>
<proteinExistence type="predicted"/>
<protein>
    <submittedName>
        <fullName evidence="2">Uncharacterized protein</fullName>
    </submittedName>
</protein>
<evidence type="ECO:0000256" key="1">
    <source>
        <dbReference type="SAM" id="SignalP"/>
    </source>
</evidence>
<organism evidence="2 3">
    <name type="scientific">Cercophora newfieldiana</name>
    <dbReference type="NCBI Taxonomy" id="92897"/>
    <lineage>
        <taxon>Eukaryota</taxon>
        <taxon>Fungi</taxon>
        <taxon>Dikarya</taxon>
        <taxon>Ascomycota</taxon>
        <taxon>Pezizomycotina</taxon>
        <taxon>Sordariomycetes</taxon>
        <taxon>Sordariomycetidae</taxon>
        <taxon>Sordariales</taxon>
        <taxon>Lasiosphaeriaceae</taxon>
        <taxon>Cercophora</taxon>
    </lineage>
</organism>
<evidence type="ECO:0000313" key="3">
    <source>
        <dbReference type="Proteomes" id="UP001174936"/>
    </source>
</evidence>
<reference evidence="2" key="1">
    <citation type="submission" date="2023-06" db="EMBL/GenBank/DDBJ databases">
        <title>Genome-scale phylogeny and comparative genomics of the fungal order Sordariales.</title>
        <authorList>
            <consortium name="Lawrence Berkeley National Laboratory"/>
            <person name="Hensen N."/>
            <person name="Bonometti L."/>
            <person name="Westerberg I."/>
            <person name="Brannstrom I.O."/>
            <person name="Guillou S."/>
            <person name="Cros-Aarteil S."/>
            <person name="Calhoun S."/>
            <person name="Haridas S."/>
            <person name="Kuo A."/>
            <person name="Mondo S."/>
            <person name="Pangilinan J."/>
            <person name="Riley R."/>
            <person name="Labutti K."/>
            <person name="Andreopoulos B."/>
            <person name="Lipzen A."/>
            <person name="Chen C."/>
            <person name="Yanf M."/>
            <person name="Daum C."/>
            <person name="Ng V."/>
            <person name="Clum A."/>
            <person name="Steindorff A."/>
            <person name="Ohm R."/>
            <person name="Martin F."/>
            <person name="Silar P."/>
            <person name="Natvig D."/>
            <person name="Lalanne C."/>
            <person name="Gautier V."/>
            <person name="Ament-Velasquez S.L."/>
            <person name="Kruys A."/>
            <person name="Hutchinson M.I."/>
            <person name="Powell A.J."/>
            <person name="Barry K."/>
            <person name="Miller A.N."/>
            <person name="Grigoriev I.V."/>
            <person name="Debuchy R."/>
            <person name="Gladieux P."/>
            <person name="Thoren M.H."/>
            <person name="Johannesson H."/>
        </authorList>
    </citation>
    <scope>NUCLEOTIDE SEQUENCE</scope>
    <source>
        <strain evidence="2">SMH2532-1</strain>
    </source>
</reference>
<name>A0AA39YAA3_9PEZI</name>
<dbReference type="EMBL" id="JAULSV010000003">
    <property type="protein sequence ID" value="KAK0648624.1"/>
    <property type="molecule type" value="Genomic_DNA"/>
</dbReference>
<dbReference type="Proteomes" id="UP001174936">
    <property type="component" value="Unassembled WGS sequence"/>
</dbReference>
<keyword evidence="3" id="KW-1185">Reference proteome</keyword>
<feature type="signal peptide" evidence="1">
    <location>
        <begin position="1"/>
        <end position="26"/>
    </location>
</feature>
<feature type="chain" id="PRO_5041263597" evidence="1">
    <location>
        <begin position="27"/>
        <end position="333"/>
    </location>
</feature>
<comment type="caution">
    <text evidence="2">The sequence shown here is derived from an EMBL/GenBank/DDBJ whole genome shotgun (WGS) entry which is preliminary data.</text>
</comment>
<accession>A0AA39YAA3</accession>